<name>A0A317PLM3_9HYPH</name>
<sequence>MSIHGLPEPDKAGKGWRSGALARGLWVMACLASTGCMRTGADPLSALSVDPISTSTIQPLSMDAEMQADEAAIAEVIADAPSNQPLPWSNPATGSAGVITTLVDKTATGRTCREFRTSRHAFDGIALFMGQACRDREGEWLVSLVPQSE</sequence>
<dbReference type="InterPro" id="IPR032635">
    <property type="entry name" value="Anti_2"/>
</dbReference>
<reference evidence="2 3" key="1">
    <citation type="submission" date="2018-05" db="EMBL/GenBank/DDBJ databases">
        <title>Genomic Encyclopedia of Type Strains, Phase IV (KMG-IV): sequencing the most valuable type-strain genomes for metagenomic binning, comparative biology and taxonomic classification.</title>
        <authorList>
            <person name="Goeker M."/>
        </authorList>
    </citation>
    <scope>NUCLEOTIDE SEQUENCE [LARGE SCALE GENOMIC DNA]</scope>
    <source>
        <strain evidence="2 3">DSM 16791</strain>
    </source>
</reference>
<evidence type="ECO:0000259" key="1">
    <source>
        <dbReference type="Pfam" id="PF16998"/>
    </source>
</evidence>
<evidence type="ECO:0000313" key="2">
    <source>
        <dbReference type="EMBL" id="PWW01865.1"/>
    </source>
</evidence>
<comment type="caution">
    <text evidence="2">The sequence shown here is derived from an EMBL/GenBank/DDBJ whole genome shotgun (WGS) entry which is preliminary data.</text>
</comment>
<evidence type="ECO:0000313" key="3">
    <source>
        <dbReference type="Proteomes" id="UP000246352"/>
    </source>
</evidence>
<keyword evidence="3" id="KW-1185">Reference proteome</keyword>
<organism evidence="2 3">
    <name type="scientific">Hoeflea marina</name>
    <dbReference type="NCBI Taxonomy" id="274592"/>
    <lineage>
        <taxon>Bacteria</taxon>
        <taxon>Pseudomonadati</taxon>
        <taxon>Pseudomonadota</taxon>
        <taxon>Alphaproteobacteria</taxon>
        <taxon>Hyphomicrobiales</taxon>
        <taxon>Rhizobiaceae</taxon>
        <taxon>Hoeflea</taxon>
    </lineage>
</organism>
<dbReference type="AlphaFoldDB" id="A0A317PLM3"/>
<dbReference type="EMBL" id="QGTR01000002">
    <property type="protein sequence ID" value="PWW01865.1"/>
    <property type="molecule type" value="Genomic_DNA"/>
</dbReference>
<proteinExistence type="predicted"/>
<dbReference type="Pfam" id="PF16998">
    <property type="entry name" value="17kDa_Anti_2"/>
    <property type="match status" value="1"/>
</dbReference>
<accession>A0A317PLM3</accession>
<feature type="domain" description="Surface antigen" evidence="1">
    <location>
        <begin position="51"/>
        <end position="143"/>
    </location>
</feature>
<protein>
    <submittedName>
        <fullName evidence="2">Outer membrane surface antigen</fullName>
    </submittedName>
</protein>
<gene>
    <name evidence="2" type="ORF">DFR52_102529</name>
</gene>
<dbReference type="Proteomes" id="UP000246352">
    <property type="component" value="Unassembled WGS sequence"/>
</dbReference>